<organism evidence="1">
    <name type="scientific">termite gut metagenome</name>
    <dbReference type="NCBI Taxonomy" id="433724"/>
    <lineage>
        <taxon>unclassified sequences</taxon>
        <taxon>metagenomes</taxon>
        <taxon>organismal metagenomes</taxon>
    </lineage>
</organism>
<evidence type="ECO:0000313" key="1">
    <source>
        <dbReference type="EMBL" id="KAA6323577.1"/>
    </source>
</evidence>
<dbReference type="AlphaFoldDB" id="A0A5J4QNN8"/>
<gene>
    <name evidence="1" type="ORF">EZS27_026994</name>
</gene>
<accession>A0A5J4QNN8</accession>
<dbReference type="EMBL" id="SNRY01002771">
    <property type="protein sequence ID" value="KAA6323577.1"/>
    <property type="molecule type" value="Genomic_DNA"/>
</dbReference>
<reference evidence="1" key="1">
    <citation type="submission" date="2019-03" db="EMBL/GenBank/DDBJ databases">
        <title>Single cell metagenomics reveals metabolic interactions within the superorganism composed of flagellate Streblomastix strix and complex community of Bacteroidetes bacteria on its surface.</title>
        <authorList>
            <person name="Treitli S.C."/>
            <person name="Kolisko M."/>
            <person name="Husnik F."/>
            <person name="Keeling P."/>
            <person name="Hampl V."/>
        </authorList>
    </citation>
    <scope>NUCLEOTIDE SEQUENCE</scope>
    <source>
        <strain evidence="1">STM</strain>
    </source>
</reference>
<sequence length="226" mass="25286">MKEGVVDSSPVVGTLRPGSMKLVNLTGGDNAVNVDDRVLIGDANPLHTGGFTINGRIYGFDIGASFNWSYGNDIYNANKIEYTSTSKYHSRNMIDVMADGKRWTNLLPDGTISNDPAELTEMNQNTTMWSPYMKQFIFTDWAVEDGSFLRLNTLTLGYTLPKSLANKVKVQNCRFYVSAYNVYCWTNYSGFDPEVSTRRKTPLTPGVDYSAYPKSRSIVFGLNLNF</sequence>
<proteinExistence type="predicted"/>
<name>A0A5J4QNN8_9ZZZZ</name>
<keyword evidence="1" id="KW-0675">Receptor</keyword>
<protein>
    <submittedName>
        <fullName evidence="1">TonB-dependent receptor SusC</fullName>
    </submittedName>
</protein>
<comment type="caution">
    <text evidence="1">The sequence shown here is derived from an EMBL/GenBank/DDBJ whole genome shotgun (WGS) entry which is preliminary data.</text>
</comment>